<dbReference type="InterPro" id="IPR033316">
    <property type="entry name" value="RBBP8-like"/>
</dbReference>
<evidence type="ECO:0000256" key="4">
    <source>
        <dbReference type="SAM" id="Coils"/>
    </source>
</evidence>
<comment type="caution">
    <text evidence="7">The sequence shown here is derived from an EMBL/GenBank/DDBJ whole genome shotgun (WGS) entry which is preliminary data.</text>
</comment>
<dbReference type="GO" id="GO:0003684">
    <property type="term" value="F:damaged DNA binding"/>
    <property type="evidence" value="ECO:0007669"/>
    <property type="project" value="TreeGrafter"/>
</dbReference>
<evidence type="ECO:0000256" key="5">
    <source>
        <dbReference type="SAM" id="MobiDB-lite"/>
    </source>
</evidence>
<feature type="domain" description="DNA endonuclease activator Ctp1 C-terminal" evidence="6">
    <location>
        <begin position="221"/>
        <end position="253"/>
    </location>
</feature>
<dbReference type="InterPro" id="IPR013882">
    <property type="entry name" value="Ctp1_C"/>
</dbReference>
<comment type="subcellular location">
    <subcellularLocation>
        <location evidence="1">Nucleus</location>
    </subcellularLocation>
</comment>
<keyword evidence="3" id="KW-0539">Nucleus</keyword>
<dbReference type="GO" id="GO:0010792">
    <property type="term" value="P:DNA double-strand break processing involved in repair via single-strand annealing"/>
    <property type="evidence" value="ECO:0007669"/>
    <property type="project" value="TreeGrafter"/>
</dbReference>
<keyword evidence="4" id="KW-0175">Coiled coil</keyword>
<evidence type="ECO:0000313" key="8">
    <source>
        <dbReference type="Proteomes" id="UP000028582"/>
    </source>
</evidence>
<dbReference type="PANTHER" id="PTHR15107:SF0">
    <property type="entry name" value="DNA ENDONUCLEASE ACTIVATOR CTP1 C-TERMINAL DOMAIN-CONTAINING PROTEIN"/>
    <property type="match status" value="1"/>
</dbReference>
<evidence type="ECO:0000256" key="2">
    <source>
        <dbReference type="ARBA" id="ARBA00022763"/>
    </source>
</evidence>
<feature type="domain" description="DNA endonuclease activator Ctp1 C-terminal" evidence="6">
    <location>
        <begin position="185"/>
        <end position="218"/>
    </location>
</feature>
<keyword evidence="2" id="KW-0227">DNA damage</keyword>
<dbReference type="OrthoDB" id="79762at2759"/>
<evidence type="ECO:0000256" key="3">
    <source>
        <dbReference type="ARBA" id="ARBA00023242"/>
    </source>
</evidence>
<dbReference type="GO" id="GO:0005634">
    <property type="term" value="C:nucleus"/>
    <property type="evidence" value="ECO:0007669"/>
    <property type="project" value="UniProtKB-SubCell"/>
</dbReference>
<dbReference type="Proteomes" id="UP000028582">
    <property type="component" value="Unassembled WGS sequence"/>
</dbReference>
<gene>
    <name evidence="7" type="ORF">F444_22062</name>
</gene>
<proteinExistence type="predicted"/>
<accession>A0A080YZ06</accession>
<dbReference type="Pfam" id="PF08573">
    <property type="entry name" value="SAE2"/>
    <property type="match status" value="2"/>
</dbReference>
<feature type="region of interest" description="Disordered" evidence="5">
    <location>
        <begin position="61"/>
        <end position="80"/>
    </location>
</feature>
<reference evidence="7 8" key="1">
    <citation type="submission" date="2013-11" db="EMBL/GenBank/DDBJ databases">
        <title>The Genome Sequence of Phytophthora parasitica P1976.</title>
        <authorList>
            <consortium name="The Broad Institute Genomics Platform"/>
            <person name="Russ C."/>
            <person name="Tyler B."/>
            <person name="Panabieres F."/>
            <person name="Shan W."/>
            <person name="Tripathy S."/>
            <person name="Grunwald N."/>
            <person name="Machado M."/>
            <person name="Johnson C.S."/>
            <person name="Walker B."/>
            <person name="Young S."/>
            <person name="Zeng Q."/>
            <person name="Gargeya S."/>
            <person name="Fitzgerald M."/>
            <person name="Haas B."/>
            <person name="Abouelleil A."/>
            <person name="Allen A.W."/>
            <person name="Alvarado L."/>
            <person name="Arachchi H.M."/>
            <person name="Berlin A.M."/>
            <person name="Chapman S.B."/>
            <person name="Gainer-Dewar J."/>
            <person name="Goldberg J."/>
            <person name="Griggs A."/>
            <person name="Gujja S."/>
            <person name="Hansen M."/>
            <person name="Howarth C."/>
            <person name="Imamovic A."/>
            <person name="Ireland A."/>
            <person name="Larimer J."/>
            <person name="McCowan C."/>
            <person name="Murphy C."/>
            <person name="Pearson M."/>
            <person name="Poon T.W."/>
            <person name="Priest M."/>
            <person name="Roberts A."/>
            <person name="Saif S."/>
            <person name="Shea T."/>
            <person name="Sisk P."/>
            <person name="Sykes S."/>
            <person name="Wortman J."/>
            <person name="Nusbaum C."/>
            <person name="Birren B."/>
        </authorList>
    </citation>
    <scope>NUCLEOTIDE SEQUENCE [LARGE SCALE GENOMIC DNA]</scope>
    <source>
        <strain evidence="7 8">P1976</strain>
    </source>
</reference>
<evidence type="ECO:0000259" key="6">
    <source>
        <dbReference type="Pfam" id="PF08573"/>
    </source>
</evidence>
<dbReference type="PANTHER" id="PTHR15107">
    <property type="entry name" value="RETINOBLASTOMA BINDING PROTEIN 8"/>
    <property type="match status" value="1"/>
</dbReference>
<evidence type="ECO:0000313" key="7">
    <source>
        <dbReference type="EMBL" id="ETO59617.1"/>
    </source>
</evidence>
<name>A0A080YZ06_PHYNI</name>
<dbReference type="EMBL" id="ANJA01004073">
    <property type="protein sequence ID" value="ETO59617.1"/>
    <property type="molecule type" value="Genomic_DNA"/>
</dbReference>
<feature type="coiled-coil region" evidence="4">
    <location>
        <begin position="7"/>
        <end position="55"/>
    </location>
</feature>
<dbReference type="AlphaFoldDB" id="A0A080YZ06"/>
<organism evidence="7 8">
    <name type="scientific">Phytophthora nicotianae P1976</name>
    <dbReference type="NCBI Taxonomy" id="1317066"/>
    <lineage>
        <taxon>Eukaryota</taxon>
        <taxon>Sar</taxon>
        <taxon>Stramenopiles</taxon>
        <taxon>Oomycota</taxon>
        <taxon>Peronosporomycetes</taxon>
        <taxon>Peronosporales</taxon>
        <taxon>Peronosporaceae</taxon>
        <taxon>Phytophthora</taxon>
    </lineage>
</organism>
<protein>
    <recommendedName>
        <fullName evidence="6">DNA endonuclease activator Ctp1 C-terminal domain-containing protein</fullName>
    </recommendedName>
</protein>
<evidence type="ECO:0000256" key="1">
    <source>
        <dbReference type="ARBA" id="ARBA00004123"/>
    </source>
</evidence>
<sequence length="263" mass="30031">MEWQAEKEVLLATIRRQEQEAATLAKRFKLLQQTLKEQQKLLDRYQHALSSAKSSTLKTQQTATTVDRTSNNIKTSGESTSIVKTKEPTSSTWVKKKTARSLDLETIDEIPASIPVKEVQENNEKKTVFKTTLKRRDGLAATWAEEKRRTLKKSKWEQTLELTASGANKENVRTGQTTDKRSGFAYVEVVRNREERKALPGHDCMECKKYYDALGGLDAVDAAAHKNKCSRHRARFEPYQTPDDFWRLSFPDSEPEPRSPSIV</sequence>